<name>A0A7M5WL88_9CNID</name>
<evidence type="ECO:0000313" key="2">
    <source>
        <dbReference type="EnsemblMetazoa" id="CLYHEMP008969.1"/>
    </source>
</evidence>
<dbReference type="GeneID" id="136821267"/>
<sequence length="430" mass="49513">MDEKVHTRGYNSQVYERDRSCINNIFFGAHDLNENTSSGITKILREIHQFVPGHDTSNMLSIIVIGDLLTYERMLNGIEHQKDASTATKGLEGLVPGIADFHTLGNMLEALWSIFYDTKSATARNFLNARNVTKEPMKCVNASEEMHLKYVEAILLAAYDLFLSNNNDIIPSEQTKENYNKNCDGMVTTFLMPAYQMKEEIEFGPHQQTNSVPNYTKNVLALGYMVKSFMDARKCEDGERIIRLHKYLILYFTLTHKTKYALYNLHLLAPVNDLLPPALAHEITWNRVVNNKGYASSNVELERELQHRNKWTKEEIKLFRGTITEKSILRIGSSYDMLRSIASNFDEQISVKEPSRRHTTPSWKADVLELAEQYKEKKLFQKEKDKKHLQFFGFPYALNIKKFKDWAIESILKASKKGVYSLLEEGVSDS</sequence>
<protein>
    <recommendedName>
        <fullName evidence="1">DUF6589 domain-containing protein</fullName>
    </recommendedName>
</protein>
<dbReference type="RefSeq" id="XP_066933596.1">
    <property type="nucleotide sequence ID" value="XM_067077495.1"/>
</dbReference>
<keyword evidence="3" id="KW-1185">Reference proteome</keyword>
<dbReference type="AlphaFoldDB" id="A0A7M5WL88"/>
<dbReference type="RefSeq" id="XP_066933597.1">
    <property type="nucleotide sequence ID" value="XM_067077496.1"/>
</dbReference>
<dbReference type="InterPro" id="IPR046496">
    <property type="entry name" value="DUF6589"/>
</dbReference>
<reference evidence="2" key="1">
    <citation type="submission" date="2021-01" db="UniProtKB">
        <authorList>
            <consortium name="EnsemblMetazoa"/>
        </authorList>
    </citation>
    <scope>IDENTIFICATION</scope>
</reference>
<feature type="domain" description="DUF6589" evidence="1">
    <location>
        <begin position="27"/>
        <end position="358"/>
    </location>
</feature>
<organism evidence="2 3">
    <name type="scientific">Clytia hemisphaerica</name>
    <dbReference type="NCBI Taxonomy" id="252671"/>
    <lineage>
        <taxon>Eukaryota</taxon>
        <taxon>Metazoa</taxon>
        <taxon>Cnidaria</taxon>
        <taxon>Hydrozoa</taxon>
        <taxon>Hydroidolina</taxon>
        <taxon>Leptothecata</taxon>
        <taxon>Obeliida</taxon>
        <taxon>Clytiidae</taxon>
        <taxon>Clytia</taxon>
    </lineage>
</organism>
<evidence type="ECO:0000259" key="1">
    <source>
        <dbReference type="Pfam" id="PF20231"/>
    </source>
</evidence>
<dbReference type="EnsemblMetazoa" id="CLYHEMT008969.1">
    <property type="protein sequence ID" value="CLYHEMP008969.1"/>
    <property type="gene ID" value="CLYHEMG008969"/>
</dbReference>
<dbReference type="OrthoDB" id="5952546at2759"/>
<evidence type="ECO:0000313" key="3">
    <source>
        <dbReference type="Proteomes" id="UP000594262"/>
    </source>
</evidence>
<accession>A0A7M5WL88</accession>
<proteinExistence type="predicted"/>
<dbReference type="Pfam" id="PF20231">
    <property type="entry name" value="DUF6589"/>
    <property type="match status" value="1"/>
</dbReference>
<dbReference type="Proteomes" id="UP000594262">
    <property type="component" value="Unplaced"/>
</dbReference>